<feature type="compositionally biased region" description="Polar residues" evidence="1">
    <location>
        <begin position="16"/>
        <end position="25"/>
    </location>
</feature>
<organism evidence="2">
    <name type="scientific">Sclerotinia borealis</name>
    <dbReference type="NCBI Taxonomy" id="77105"/>
    <lineage>
        <taxon>Eukaryota</taxon>
        <taxon>Fungi</taxon>
        <taxon>Dikarya</taxon>
        <taxon>Ascomycota</taxon>
        <taxon>Pezizomycotina</taxon>
        <taxon>Leotiomycetes</taxon>
        <taxon>Helotiales</taxon>
        <taxon>Sclerotiniaceae</taxon>
        <taxon>Sclerotinia</taxon>
    </lineage>
</organism>
<dbReference type="RefSeq" id="YP_009072336.1">
    <property type="nucleotide sequence ID" value="NC_025200.1"/>
</dbReference>
<feature type="compositionally biased region" description="Low complexity" evidence="1">
    <location>
        <begin position="26"/>
        <end position="38"/>
    </location>
</feature>
<feature type="compositionally biased region" description="Polar residues" evidence="1">
    <location>
        <begin position="53"/>
        <end position="68"/>
    </location>
</feature>
<gene>
    <name evidence="2" type="ORF">SBORM_0105</name>
</gene>
<dbReference type="AlphaFoldDB" id="A0A088CQV3"/>
<feature type="compositionally biased region" description="Low complexity" evidence="1">
    <location>
        <begin position="85"/>
        <end position="98"/>
    </location>
</feature>
<proteinExistence type="predicted"/>
<evidence type="ECO:0000313" key="2">
    <source>
        <dbReference type="EMBL" id="AIJ56791.1"/>
    </source>
</evidence>
<accession>A0A088CQV3</accession>
<reference evidence="2" key="1">
    <citation type="journal article" date="2014" name="PLoS ONE">
        <title>The 203 kbp Mitochondrial Genome of the Phytopathogenic Fungus Sclerotinia borealis Reveals Multiple Invasions of Introns and Genomic Duplications.</title>
        <authorList>
            <person name="Mardanov A.V."/>
            <person name="Beletsky A.V."/>
            <person name="Kadnikov V.V."/>
            <person name="Ignatov A.N."/>
            <person name="Ravin N.V."/>
        </authorList>
    </citation>
    <scope>NUCLEOTIDE SEQUENCE</scope>
    <source>
        <strain evidence="2">F-4128</strain>
    </source>
</reference>
<feature type="region of interest" description="Disordered" evidence="1">
    <location>
        <begin position="1"/>
        <end position="128"/>
    </location>
</feature>
<feature type="compositionally biased region" description="Polar residues" evidence="1">
    <location>
        <begin position="104"/>
        <end position="115"/>
    </location>
</feature>
<protein>
    <submittedName>
        <fullName evidence="2">Uncharacterized protein</fullName>
    </submittedName>
</protein>
<evidence type="ECO:0000256" key="1">
    <source>
        <dbReference type="SAM" id="MobiDB-lite"/>
    </source>
</evidence>
<sequence>MRDKLREMFSKIKTKFGSSSNSSNPTDAGQAGDTAGGTSYPERPSDIQRPTELPTTKSPTELPTTKSPTGLPESSVGDSNPLPRDTSGGTLSTDSSGGVKLPRDTTNSTLGSDSSEGGVRVDRDSGQSFSGKVLDTILDSIDSGDNE</sequence>
<dbReference type="GeneID" id="20497973"/>
<geneLocation type="mitochondrion" evidence="2"/>
<feature type="compositionally biased region" description="Basic and acidic residues" evidence="1">
    <location>
        <begin position="1"/>
        <end position="10"/>
    </location>
</feature>
<keyword evidence="2" id="KW-0496">Mitochondrion</keyword>
<name>A0A088CQV3_9HELO</name>
<dbReference type="EMBL" id="KJ434027">
    <property type="protein sequence ID" value="AIJ56791.1"/>
    <property type="molecule type" value="Genomic_DNA"/>
</dbReference>